<dbReference type="SUPFAM" id="SSF53448">
    <property type="entry name" value="Nucleotide-diphospho-sugar transferases"/>
    <property type="match status" value="1"/>
</dbReference>
<dbReference type="EMBL" id="AHNZ02000725">
    <property type="protein sequence ID" value="EMO04040.1"/>
    <property type="molecule type" value="Genomic_DNA"/>
</dbReference>
<dbReference type="AlphaFoldDB" id="M6R8X8"/>
<dbReference type="Gene3D" id="3.90.550.10">
    <property type="entry name" value="Spore Coat Polysaccharide Biosynthesis Protein SpsA, Chain A"/>
    <property type="match status" value="1"/>
</dbReference>
<evidence type="ECO:0000256" key="1">
    <source>
        <dbReference type="ARBA" id="ARBA00022475"/>
    </source>
</evidence>
<evidence type="ECO:0000256" key="5">
    <source>
        <dbReference type="ARBA" id="ARBA00022985"/>
    </source>
</evidence>
<evidence type="ECO:0000256" key="3">
    <source>
        <dbReference type="ARBA" id="ARBA00022679"/>
    </source>
</evidence>
<comment type="caution">
    <text evidence="10">The sequence shown here is derived from an EMBL/GenBank/DDBJ whole genome shotgun (WGS) entry which is preliminary data.</text>
</comment>
<organism evidence="10 11">
    <name type="scientific">Leptospira interrogans serovar Icterohaemorrhagiae str. Verdun HP</name>
    <dbReference type="NCBI Taxonomy" id="1049910"/>
    <lineage>
        <taxon>Bacteria</taxon>
        <taxon>Pseudomonadati</taxon>
        <taxon>Spirochaetota</taxon>
        <taxon>Spirochaetia</taxon>
        <taxon>Leptospirales</taxon>
        <taxon>Leptospiraceae</taxon>
        <taxon>Leptospira</taxon>
    </lineage>
</organism>
<keyword evidence="3 10" id="KW-0808">Transferase</keyword>
<feature type="transmembrane region" description="Helical" evidence="8">
    <location>
        <begin position="259"/>
        <end position="282"/>
    </location>
</feature>
<evidence type="ECO:0000256" key="2">
    <source>
        <dbReference type="ARBA" id="ARBA00022676"/>
    </source>
</evidence>
<dbReference type="CDD" id="cd04187">
    <property type="entry name" value="DPM1_like_bac"/>
    <property type="match status" value="1"/>
</dbReference>
<name>M6R8X8_LEPIR</name>
<feature type="domain" description="Glycosyltransferase 2-like" evidence="9">
    <location>
        <begin position="5"/>
        <end position="148"/>
    </location>
</feature>
<dbReference type="GO" id="GO:0099621">
    <property type="term" value="F:undecaprenyl-phosphate 4-deoxy-4-formamido-L-arabinose transferase activity"/>
    <property type="evidence" value="ECO:0007669"/>
    <property type="project" value="TreeGrafter"/>
</dbReference>
<keyword evidence="2" id="KW-0328">Glycosyltransferase</keyword>
<accession>M6R8X8</accession>
<dbReference type="Proteomes" id="UP000012092">
    <property type="component" value="Unassembled WGS sequence"/>
</dbReference>
<dbReference type="PANTHER" id="PTHR48090">
    <property type="entry name" value="UNDECAPRENYL-PHOSPHATE 4-DEOXY-4-FORMAMIDO-L-ARABINOSE TRANSFERASE-RELATED"/>
    <property type="match status" value="1"/>
</dbReference>
<gene>
    <name evidence="10" type="ORF">LEP1GSC116_0817</name>
</gene>
<dbReference type="Pfam" id="PF00535">
    <property type="entry name" value="Glycos_transf_2"/>
    <property type="match status" value="1"/>
</dbReference>
<evidence type="ECO:0000256" key="6">
    <source>
        <dbReference type="ARBA" id="ARBA00022989"/>
    </source>
</evidence>
<dbReference type="GO" id="GO:0005886">
    <property type="term" value="C:plasma membrane"/>
    <property type="evidence" value="ECO:0007669"/>
    <property type="project" value="TreeGrafter"/>
</dbReference>
<dbReference type="InterPro" id="IPR001173">
    <property type="entry name" value="Glyco_trans_2-like"/>
</dbReference>
<dbReference type="PANTHER" id="PTHR48090:SF3">
    <property type="entry name" value="UNDECAPRENYL-PHOSPHATE 4-DEOXY-4-FORMAMIDO-L-ARABINOSE TRANSFERASE"/>
    <property type="match status" value="1"/>
</dbReference>
<evidence type="ECO:0000256" key="8">
    <source>
        <dbReference type="SAM" id="Phobius"/>
    </source>
</evidence>
<evidence type="ECO:0000313" key="10">
    <source>
        <dbReference type="EMBL" id="EMO04040.1"/>
    </source>
</evidence>
<keyword evidence="7 8" id="KW-0472">Membrane</keyword>
<dbReference type="InterPro" id="IPR029044">
    <property type="entry name" value="Nucleotide-diphossugar_trans"/>
</dbReference>
<keyword evidence="4 8" id="KW-0812">Transmembrane</keyword>
<evidence type="ECO:0000256" key="7">
    <source>
        <dbReference type="ARBA" id="ARBA00023136"/>
    </source>
</evidence>
<reference evidence="10 11" key="1">
    <citation type="submission" date="2013-01" db="EMBL/GenBank/DDBJ databases">
        <authorList>
            <person name="Harkins D.M."/>
            <person name="Durkin A.S."/>
            <person name="Brinkac L.M."/>
            <person name="Haft D.H."/>
            <person name="Selengut J.D."/>
            <person name="Sanka R."/>
            <person name="DePew J."/>
            <person name="Purushe J."/>
            <person name="Picardeau M."/>
            <person name="Werts C."/>
            <person name="Goarant C."/>
            <person name="Vinetz J.M."/>
            <person name="Sutton G.G."/>
            <person name="Nierman W.C."/>
            <person name="Fouts D.E."/>
        </authorList>
    </citation>
    <scope>NUCLEOTIDE SEQUENCE [LARGE SCALE GENOMIC DNA]</scope>
    <source>
        <strain evidence="10 11">Verdun HP</strain>
    </source>
</reference>
<evidence type="ECO:0000313" key="11">
    <source>
        <dbReference type="Proteomes" id="UP000012092"/>
    </source>
</evidence>
<proteinExistence type="predicted"/>
<keyword evidence="5" id="KW-0448">Lipopolysaccharide biosynthesis</keyword>
<dbReference type="InterPro" id="IPR050256">
    <property type="entry name" value="Glycosyltransferase_2"/>
</dbReference>
<evidence type="ECO:0000256" key="4">
    <source>
        <dbReference type="ARBA" id="ARBA00022692"/>
    </source>
</evidence>
<protein>
    <submittedName>
        <fullName evidence="10">Glycosyltransferase, group 2 family protein</fullName>
    </submittedName>
</protein>
<keyword evidence="6 8" id="KW-1133">Transmembrane helix</keyword>
<keyword evidence="1" id="KW-1003">Cell membrane</keyword>
<evidence type="ECO:0000259" key="9">
    <source>
        <dbReference type="Pfam" id="PF00535"/>
    </source>
</evidence>
<dbReference type="GO" id="GO:0009103">
    <property type="term" value="P:lipopolysaccharide biosynthetic process"/>
    <property type="evidence" value="ECO:0007669"/>
    <property type="project" value="UniProtKB-KW"/>
</dbReference>
<feature type="transmembrane region" description="Helical" evidence="8">
    <location>
        <begin position="219"/>
        <end position="247"/>
    </location>
</feature>
<sequence>MIGLSIVIPVYKGANSIGPLVKELSKLEIENGFEIILVNDGSPDNSYQIIKSLVEETTLPIISIDLARNFGEHNAVMAGLSVADGDYIINIDDDFQNPPSEVKKLYDYARVNSDLDVIYTFYAKKKHSFFRNLGSKFTNWAANFLLDKPKNLYLSSFRCINRFTKDNIVSYVGPYPYMDGLILQTTQKIGSLLVEHKSRLGGESNYTFRRLIRLWTAMFVNFSVMPLRISSLFGITTCFLGFIMALVTVIERFTGDTPVGWTSLMAGLLIFSGVQLLILGMIGEYLGRLFLTVNGRPQFVIREIKQSKRKLNIRNDFREPLKKTIFFKNLYYRIL</sequence>